<feature type="transmembrane region" description="Helical" evidence="17">
    <location>
        <begin position="299"/>
        <end position="318"/>
    </location>
</feature>
<evidence type="ECO:0000259" key="18">
    <source>
        <dbReference type="Pfam" id="PF00361"/>
    </source>
</evidence>
<feature type="transmembrane region" description="Helical" evidence="17">
    <location>
        <begin position="85"/>
        <end position="102"/>
    </location>
</feature>
<evidence type="ECO:0000256" key="14">
    <source>
        <dbReference type="ARBA" id="ARBA00023128"/>
    </source>
</evidence>
<feature type="transmembrane region" description="Helical" evidence="17">
    <location>
        <begin position="449"/>
        <end position="468"/>
    </location>
</feature>
<comment type="similarity">
    <text evidence="17">Belongs to the complex I subunit 5 family.</text>
</comment>
<dbReference type="InterPro" id="IPR010934">
    <property type="entry name" value="NADH_DH_su5_C"/>
</dbReference>
<keyword evidence="10" id="KW-0249">Electron transport</keyword>
<feature type="transmembrane region" description="Helical" evidence="17">
    <location>
        <begin position="47"/>
        <end position="73"/>
    </location>
</feature>
<keyword evidence="5 17" id="KW-0813">Transport</keyword>
<gene>
    <name evidence="21" type="primary">nad5</name>
</gene>
<keyword evidence="12 17" id="KW-0520">NAD</keyword>
<keyword evidence="7 17" id="KW-0812">Transmembrane</keyword>
<keyword evidence="14 17" id="KW-0496">Mitochondrion</keyword>
<evidence type="ECO:0000256" key="8">
    <source>
        <dbReference type="ARBA" id="ARBA00022792"/>
    </source>
</evidence>
<dbReference type="PANTHER" id="PTHR42829:SF2">
    <property type="entry name" value="NADH-UBIQUINONE OXIDOREDUCTASE CHAIN 5"/>
    <property type="match status" value="1"/>
</dbReference>
<feature type="transmembrane region" description="Helical" evidence="17">
    <location>
        <begin position="413"/>
        <end position="437"/>
    </location>
</feature>
<dbReference type="Pfam" id="PF00361">
    <property type="entry name" value="Proton_antipo_M"/>
    <property type="match status" value="1"/>
</dbReference>
<geneLocation type="mitochondrion" evidence="21"/>
<comment type="function">
    <text evidence="1">Core subunit of the mitochondrial membrane respiratory chain NADH dehydrogenase (Complex I) that is believed to belong to the minimal assembly required for catalysis. Complex I functions in the transfer of electrons from NADH to the respiratory chain. The immediate electron acceptor for the enzyme is believed to be ubiquinone.</text>
</comment>
<evidence type="ECO:0000256" key="5">
    <source>
        <dbReference type="ARBA" id="ARBA00022448"/>
    </source>
</evidence>
<dbReference type="PRINTS" id="PR01434">
    <property type="entry name" value="NADHDHGNASE5"/>
</dbReference>
<keyword evidence="6" id="KW-0679">Respiratory chain</keyword>
<feature type="transmembrane region" description="Helical" evidence="17">
    <location>
        <begin position="266"/>
        <end position="287"/>
    </location>
</feature>
<sequence>MLYLFWACFLFLNSLLFLMFSMLKLYTLDSTFLELVLLSLNSADIKVYFLFDWISCLFVSTVLFISSMVIFYSDSYMEGDPGKTKFVYLVLLFVASMVLMIMSPNMVMILLGWDGLGLVSYCLVIYYQNESSNSAGMITVLTNRIGDVGMLLSVIFMLNFGSWSFIEFSLSGNMMYYVGCFMMMGAVTKSAQMPFSAWLPAAMAAPTPVSALVHSSTLVTAGVYLIIRLSGFFSNGEMSSLLMFMSIMTMFMSGLGANLETDLKKIIALSTLSQLGVMMMILSVGYYNLAFFHLVTHAMFKAMLFLCAGVVIHGVGGSQDIRSMGLMWKLSPLISGMMTLASLSLAGFPFLSGFYSKDMILEVMYMLNNNLIMLVFIMLATMFTVTYSLRLMYYGMWKGTFESPVQGYYETNLMVNPIMMMGVLVVFLGCLLSWVIFPHPLFIHITYEVKILNLILVSLGVWLFFVHFNCVWKSGEMGSYTHFMGLMWFLPLISGGSFMKLMDSSLFYHLQSDQGWMEELGASGLSNMSQNFSVNSNWAQSGDLKMMILLLFIIMSWMLI</sequence>
<comment type="subcellular location">
    <subcellularLocation>
        <location evidence="2">Mitochondrion inner membrane</location>
        <topology evidence="2">Multi-pass membrane protein</topology>
    </subcellularLocation>
</comment>
<feature type="transmembrane region" description="Helical" evidence="17">
    <location>
        <begin position="203"/>
        <end position="227"/>
    </location>
</feature>
<feature type="domain" description="NADH dehydrogenase subunit 5 C-terminal" evidence="20">
    <location>
        <begin position="387"/>
        <end position="559"/>
    </location>
</feature>
<dbReference type="InterPro" id="IPR001516">
    <property type="entry name" value="Proton_antipo_N"/>
</dbReference>
<evidence type="ECO:0000256" key="16">
    <source>
        <dbReference type="ARBA" id="ARBA00049551"/>
    </source>
</evidence>
<evidence type="ECO:0000256" key="4">
    <source>
        <dbReference type="ARBA" id="ARBA00021096"/>
    </source>
</evidence>
<evidence type="ECO:0000256" key="15">
    <source>
        <dbReference type="ARBA" id="ARBA00023136"/>
    </source>
</evidence>
<feature type="domain" description="NADH:quinone oxidoreductase/Mrp antiporter transmembrane" evidence="18">
    <location>
        <begin position="103"/>
        <end position="383"/>
    </location>
</feature>
<evidence type="ECO:0000256" key="1">
    <source>
        <dbReference type="ARBA" id="ARBA00003257"/>
    </source>
</evidence>
<evidence type="ECO:0000256" key="9">
    <source>
        <dbReference type="ARBA" id="ARBA00022967"/>
    </source>
</evidence>
<feature type="transmembrane region" description="Helical" evidence="17">
    <location>
        <begin position="174"/>
        <end position="191"/>
    </location>
</feature>
<evidence type="ECO:0000313" key="21">
    <source>
        <dbReference type="EMBL" id="QHQ98554.1"/>
    </source>
</evidence>
<feature type="domain" description="NADH-Ubiquinone oxidoreductase (complex I) chain 5 N-terminal" evidence="19">
    <location>
        <begin position="39"/>
        <end position="86"/>
    </location>
</feature>
<keyword evidence="13 17" id="KW-0830">Ubiquinone</keyword>
<dbReference type="EMBL" id="MK270528">
    <property type="protein sequence ID" value="QHQ98554.1"/>
    <property type="molecule type" value="Genomic_DNA"/>
</dbReference>
<keyword evidence="11 17" id="KW-1133">Transmembrane helix</keyword>
<feature type="transmembrane region" description="Helical" evidence="17">
    <location>
        <begin position="108"/>
        <end position="127"/>
    </location>
</feature>
<feature type="transmembrane region" description="Helical" evidence="17">
    <location>
        <begin position="7"/>
        <end position="27"/>
    </location>
</feature>
<evidence type="ECO:0000256" key="2">
    <source>
        <dbReference type="ARBA" id="ARBA00004448"/>
    </source>
</evidence>
<reference evidence="21" key="1">
    <citation type="journal article" date="2019" name="Zool. Scr.">
        <title>Mitochondrial genome reorganization characterizes various lineages of mesostigmatid mites (Acari: Parasitiformes).</title>
        <authorList>
            <person name="Li W.-N."/>
            <person name="Shao R."/>
            <person name="Zhang Q."/>
            <person name="Deng W."/>
            <person name="Xue X.-F."/>
        </authorList>
    </citation>
    <scope>NUCLEOTIDE SEQUENCE</scope>
</reference>
<organism evidence="21">
    <name type="scientific">Parasitus wangdunqingi</name>
    <dbReference type="NCBI Taxonomy" id="2695866"/>
    <lineage>
        <taxon>Eukaryota</taxon>
        <taxon>Metazoa</taxon>
        <taxon>Ecdysozoa</taxon>
        <taxon>Arthropoda</taxon>
        <taxon>Chelicerata</taxon>
        <taxon>Arachnida</taxon>
        <taxon>Acari</taxon>
        <taxon>Parasitiformes</taxon>
        <taxon>Mesostigmata</taxon>
        <taxon>Gamasina</taxon>
        <taxon>Parasitoidea</taxon>
        <taxon>Parasitidae</taxon>
        <taxon>Parasitinae</taxon>
        <taxon>Parasitus</taxon>
    </lineage>
</organism>
<evidence type="ECO:0000256" key="17">
    <source>
        <dbReference type="RuleBase" id="RU003404"/>
    </source>
</evidence>
<dbReference type="GO" id="GO:0008137">
    <property type="term" value="F:NADH dehydrogenase (ubiquinone) activity"/>
    <property type="evidence" value="ECO:0007669"/>
    <property type="project" value="UniProtKB-EC"/>
</dbReference>
<keyword evidence="15 17" id="KW-0472">Membrane</keyword>
<feature type="transmembrane region" description="Helical" evidence="17">
    <location>
        <begin position="480"/>
        <end position="499"/>
    </location>
</feature>
<dbReference type="Pfam" id="PF06455">
    <property type="entry name" value="NADH5_C"/>
    <property type="match status" value="1"/>
</dbReference>
<keyword evidence="9" id="KW-1278">Translocase</keyword>
<dbReference type="GO" id="GO:0015990">
    <property type="term" value="P:electron transport coupled proton transport"/>
    <property type="evidence" value="ECO:0007669"/>
    <property type="project" value="TreeGrafter"/>
</dbReference>
<evidence type="ECO:0000256" key="3">
    <source>
        <dbReference type="ARBA" id="ARBA00012944"/>
    </source>
</evidence>
<evidence type="ECO:0000259" key="20">
    <source>
        <dbReference type="Pfam" id="PF06455"/>
    </source>
</evidence>
<dbReference type="GO" id="GO:0042773">
    <property type="term" value="P:ATP synthesis coupled electron transport"/>
    <property type="evidence" value="ECO:0007669"/>
    <property type="project" value="InterPro"/>
</dbReference>
<evidence type="ECO:0000256" key="12">
    <source>
        <dbReference type="ARBA" id="ARBA00023027"/>
    </source>
</evidence>
<dbReference type="Pfam" id="PF00662">
    <property type="entry name" value="Proton_antipo_N"/>
    <property type="match status" value="1"/>
</dbReference>
<protein>
    <recommendedName>
        <fullName evidence="4 17">NADH-ubiquinone oxidoreductase chain 5</fullName>
        <ecNumber evidence="3 17">7.1.1.2</ecNumber>
    </recommendedName>
</protein>
<dbReference type="GO" id="GO:0003954">
    <property type="term" value="F:NADH dehydrogenase activity"/>
    <property type="evidence" value="ECO:0007669"/>
    <property type="project" value="TreeGrafter"/>
</dbReference>
<feature type="transmembrane region" description="Helical" evidence="17">
    <location>
        <begin position="538"/>
        <end position="559"/>
    </location>
</feature>
<proteinExistence type="inferred from homology"/>
<feature type="transmembrane region" description="Helical" evidence="17">
    <location>
        <begin position="239"/>
        <end position="259"/>
    </location>
</feature>
<evidence type="ECO:0000256" key="13">
    <source>
        <dbReference type="ARBA" id="ARBA00023075"/>
    </source>
</evidence>
<dbReference type="GO" id="GO:0005743">
    <property type="term" value="C:mitochondrial inner membrane"/>
    <property type="evidence" value="ECO:0007669"/>
    <property type="project" value="UniProtKB-SubCell"/>
</dbReference>
<evidence type="ECO:0000259" key="19">
    <source>
        <dbReference type="Pfam" id="PF00662"/>
    </source>
</evidence>
<dbReference type="InterPro" id="IPR001750">
    <property type="entry name" value="ND/Mrp_TM"/>
</dbReference>
<evidence type="ECO:0000256" key="6">
    <source>
        <dbReference type="ARBA" id="ARBA00022660"/>
    </source>
</evidence>
<evidence type="ECO:0000256" key="10">
    <source>
        <dbReference type="ARBA" id="ARBA00022982"/>
    </source>
</evidence>
<comment type="function">
    <text evidence="17">Core subunit of the mitochondrial membrane respiratory chain NADH dehydrogenase (Complex I) which catalyzes electron transfer from NADH through the respiratory chain, using ubiquinone as an electron acceptor. Essential for the catalytic activity and assembly of complex I.</text>
</comment>
<keyword evidence="8" id="KW-0999">Mitochondrion inner membrane</keyword>
<evidence type="ECO:0000256" key="7">
    <source>
        <dbReference type="ARBA" id="ARBA00022692"/>
    </source>
</evidence>
<evidence type="ECO:0000256" key="11">
    <source>
        <dbReference type="ARBA" id="ARBA00022989"/>
    </source>
</evidence>
<dbReference type="PANTHER" id="PTHR42829">
    <property type="entry name" value="NADH-UBIQUINONE OXIDOREDUCTASE CHAIN 5"/>
    <property type="match status" value="1"/>
</dbReference>
<dbReference type="AlphaFoldDB" id="A0A6B9WH30"/>
<feature type="transmembrane region" description="Helical" evidence="17">
    <location>
        <begin position="371"/>
        <end position="393"/>
    </location>
</feature>
<feature type="transmembrane region" description="Helical" evidence="17">
    <location>
        <begin position="330"/>
        <end position="351"/>
    </location>
</feature>
<accession>A0A6B9WH30</accession>
<dbReference type="EC" id="7.1.1.2" evidence="3 17"/>
<name>A0A6B9WH30_9ACAR</name>
<dbReference type="InterPro" id="IPR003945">
    <property type="entry name" value="NU5C-like"/>
</dbReference>
<comment type="catalytic activity">
    <reaction evidence="16 17">
        <text>a ubiquinone + NADH + 5 H(+)(in) = a ubiquinol + NAD(+) + 4 H(+)(out)</text>
        <dbReference type="Rhea" id="RHEA:29091"/>
        <dbReference type="Rhea" id="RHEA-COMP:9565"/>
        <dbReference type="Rhea" id="RHEA-COMP:9566"/>
        <dbReference type="ChEBI" id="CHEBI:15378"/>
        <dbReference type="ChEBI" id="CHEBI:16389"/>
        <dbReference type="ChEBI" id="CHEBI:17976"/>
        <dbReference type="ChEBI" id="CHEBI:57540"/>
        <dbReference type="ChEBI" id="CHEBI:57945"/>
        <dbReference type="EC" id="7.1.1.2"/>
    </reaction>
</comment>
<feature type="transmembrane region" description="Helical" evidence="17">
    <location>
        <begin position="148"/>
        <end position="168"/>
    </location>
</feature>